<evidence type="ECO:0000313" key="3">
    <source>
        <dbReference type="EMBL" id="DAD21518.1"/>
    </source>
</evidence>
<evidence type="ECO:0000256" key="2">
    <source>
        <dbReference type="ARBA" id="ARBA00022729"/>
    </source>
</evidence>
<dbReference type="GO" id="GO:0004252">
    <property type="term" value="F:serine-type endopeptidase activity"/>
    <property type="evidence" value="ECO:0007669"/>
    <property type="project" value="InterPro"/>
</dbReference>
<accession>A0A822XVQ9</accession>
<dbReference type="InterPro" id="IPR036852">
    <property type="entry name" value="Peptidase_S8/S53_dom_sf"/>
</dbReference>
<sequence length="229" mass="24571">MGDCNDLNNVEGKIVVCESTYLFWASADNIDDQITSGAAGGIFLYVGNRIEPHIHLSFPAVVVSMEEEEGQAIFNYINTSHDPRATMKFPYTRIGTKAAPRVAISSSRGPSTICPNILKPDLMAPGSLVLGSCGSGCTFERSSAAIRSAIMTTADTLDNTLSPITEFVDNVQQATPLAIGAGHLNPSKALDPGLIYDATAEDYVRLLFALDYTVNQIKKITRSLLTPIV</sequence>
<dbReference type="Proteomes" id="UP000607653">
    <property type="component" value="Unassembled WGS sequence"/>
</dbReference>
<dbReference type="InterPro" id="IPR045051">
    <property type="entry name" value="SBT"/>
</dbReference>
<organism evidence="3 4">
    <name type="scientific">Nelumbo nucifera</name>
    <name type="common">Sacred lotus</name>
    <dbReference type="NCBI Taxonomy" id="4432"/>
    <lineage>
        <taxon>Eukaryota</taxon>
        <taxon>Viridiplantae</taxon>
        <taxon>Streptophyta</taxon>
        <taxon>Embryophyta</taxon>
        <taxon>Tracheophyta</taxon>
        <taxon>Spermatophyta</taxon>
        <taxon>Magnoliopsida</taxon>
        <taxon>Proteales</taxon>
        <taxon>Nelumbonaceae</taxon>
        <taxon>Nelumbo</taxon>
    </lineage>
</organism>
<evidence type="ECO:0000256" key="1">
    <source>
        <dbReference type="ARBA" id="ARBA00011073"/>
    </source>
</evidence>
<keyword evidence="4" id="KW-1185">Reference proteome</keyword>
<protein>
    <submittedName>
        <fullName evidence="3">Uncharacterized protein</fullName>
    </submittedName>
</protein>
<dbReference type="AlphaFoldDB" id="A0A822XVQ9"/>
<dbReference type="EMBL" id="DUZY01000001">
    <property type="protein sequence ID" value="DAD21518.1"/>
    <property type="molecule type" value="Genomic_DNA"/>
</dbReference>
<dbReference type="Gene3D" id="3.40.50.200">
    <property type="entry name" value="Peptidase S8/S53 domain"/>
    <property type="match status" value="2"/>
</dbReference>
<proteinExistence type="inferred from homology"/>
<gene>
    <name evidence="3" type="ORF">HUJ06_022981</name>
</gene>
<dbReference type="CDD" id="cd02120">
    <property type="entry name" value="PA_subtilisin_like"/>
    <property type="match status" value="1"/>
</dbReference>
<comment type="similarity">
    <text evidence="1">Belongs to the peptidase S8 family.</text>
</comment>
<dbReference type="PANTHER" id="PTHR10795">
    <property type="entry name" value="PROPROTEIN CONVERTASE SUBTILISIN/KEXIN"/>
    <property type="match status" value="1"/>
</dbReference>
<dbReference type="Gene3D" id="3.50.30.30">
    <property type="match status" value="1"/>
</dbReference>
<reference evidence="3 4" key="1">
    <citation type="journal article" date="2020" name="Mol. Biol. Evol.">
        <title>Distinct Expression and Methylation Patterns for Genes with Different Fates following a Single Whole-Genome Duplication in Flowering Plants.</title>
        <authorList>
            <person name="Shi T."/>
            <person name="Rahmani R.S."/>
            <person name="Gugger P.F."/>
            <person name="Wang M."/>
            <person name="Li H."/>
            <person name="Zhang Y."/>
            <person name="Li Z."/>
            <person name="Wang Q."/>
            <person name="Van de Peer Y."/>
            <person name="Marchal K."/>
            <person name="Chen J."/>
        </authorList>
    </citation>
    <scope>NUCLEOTIDE SEQUENCE [LARGE SCALE GENOMIC DNA]</scope>
    <source>
        <tissue evidence="3">Leaf</tissue>
    </source>
</reference>
<dbReference type="SUPFAM" id="SSF52743">
    <property type="entry name" value="Subtilisin-like"/>
    <property type="match status" value="1"/>
</dbReference>
<comment type="caution">
    <text evidence="3">The sequence shown here is derived from an EMBL/GenBank/DDBJ whole genome shotgun (WGS) entry which is preliminary data.</text>
</comment>
<name>A0A822XVQ9_NELNU</name>
<keyword evidence="2" id="KW-0732">Signal</keyword>
<dbReference type="GO" id="GO:0006508">
    <property type="term" value="P:proteolysis"/>
    <property type="evidence" value="ECO:0007669"/>
    <property type="project" value="InterPro"/>
</dbReference>
<evidence type="ECO:0000313" key="4">
    <source>
        <dbReference type="Proteomes" id="UP000607653"/>
    </source>
</evidence>